<sequence length="126" mass="13734">MLHDVPSQVFSEDGISLIATQLGKPIMLHTYTSSMCIESWGQSSCLNETVIPIVEKINNDGFQTVVNKRKSGKSGSVNTNRSVVNVGKDTWQPIKPKVRFQHNAHGNSSNNEAPNVSTSAKDGHTK</sequence>
<feature type="compositionally biased region" description="Polar residues" evidence="1">
    <location>
        <begin position="73"/>
        <end position="83"/>
    </location>
</feature>
<reference evidence="2" key="1">
    <citation type="journal article" date="2019" name="Sci. Rep.">
        <title>Draft genome of Tanacetum cinerariifolium, the natural source of mosquito coil.</title>
        <authorList>
            <person name="Yamashiro T."/>
            <person name="Shiraishi A."/>
            <person name="Satake H."/>
            <person name="Nakayama K."/>
        </authorList>
    </citation>
    <scope>NUCLEOTIDE SEQUENCE</scope>
</reference>
<dbReference type="EMBL" id="BKCJ011231942">
    <property type="protein sequence ID" value="GFD07502.1"/>
    <property type="molecule type" value="Genomic_DNA"/>
</dbReference>
<name>A0A699TAF9_TANCI</name>
<dbReference type="AlphaFoldDB" id="A0A699TAF9"/>
<evidence type="ECO:0000313" key="2">
    <source>
        <dbReference type="EMBL" id="GFD07502.1"/>
    </source>
</evidence>
<accession>A0A699TAF9</accession>
<organism evidence="2">
    <name type="scientific">Tanacetum cinerariifolium</name>
    <name type="common">Dalmatian daisy</name>
    <name type="synonym">Chrysanthemum cinerariifolium</name>
    <dbReference type="NCBI Taxonomy" id="118510"/>
    <lineage>
        <taxon>Eukaryota</taxon>
        <taxon>Viridiplantae</taxon>
        <taxon>Streptophyta</taxon>
        <taxon>Embryophyta</taxon>
        <taxon>Tracheophyta</taxon>
        <taxon>Spermatophyta</taxon>
        <taxon>Magnoliopsida</taxon>
        <taxon>eudicotyledons</taxon>
        <taxon>Gunneridae</taxon>
        <taxon>Pentapetalae</taxon>
        <taxon>asterids</taxon>
        <taxon>campanulids</taxon>
        <taxon>Asterales</taxon>
        <taxon>Asteraceae</taxon>
        <taxon>Asteroideae</taxon>
        <taxon>Anthemideae</taxon>
        <taxon>Anthemidinae</taxon>
        <taxon>Tanacetum</taxon>
    </lineage>
</organism>
<protein>
    <submittedName>
        <fullName evidence="2">Zinc knuckle CX2CX4HX4C</fullName>
    </submittedName>
</protein>
<comment type="caution">
    <text evidence="2">The sequence shown here is derived from an EMBL/GenBank/DDBJ whole genome shotgun (WGS) entry which is preliminary data.</text>
</comment>
<gene>
    <name evidence="2" type="ORF">Tci_879471</name>
</gene>
<feature type="region of interest" description="Disordered" evidence="1">
    <location>
        <begin position="69"/>
        <end position="126"/>
    </location>
</feature>
<feature type="compositionally biased region" description="Polar residues" evidence="1">
    <location>
        <begin position="104"/>
        <end position="120"/>
    </location>
</feature>
<proteinExistence type="predicted"/>
<evidence type="ECO:0000256" key="1">
    <source>
        <dbReference type="SAM" id="MobiDB-lite"/>
    </source>
</evidence>